<dbReference type="GO" id="GO:0005085">
    <property type="term" value="F:guanyl-nucleotide exchange factor activity"/>
    <property type="evidence" value="ECO:0007669"/>
    <property type="project" value="InterPro"/>
</dbReference>
<name>X0S8G9_9ZZZZ</name>
<dbReference type="Pfam" id="PF03259">
    <property type="entry name" value="Robl_LC7"/>
    <property type="match status" value="1"/>
</dbReference>
<organism evidence="2">
    <name type="scientific">marine sediment metagenome</name>
    <dbReference type="NCBI Taxonomy" id="412755"/>
    <lineage>
        <taxon>unclassified sequences</taxon>
        <taxon>metagenomes</taxon>
        <taxon>ecological metagenomes</taxon>
    </lineage>
</organism>
<comment type="caution">
    <text evidence="2">The sequence shown here is derived from an EMBL/GenBank/DDBJ whole genome shotgun (WGS) entry which is preliminary data.</text>
</comment>
<dbReference type="EMBL" id="BARS01003085">
    <property type="protein sequence ID" value="GAF77338.1"/>
    <property type="molecule type" value="Genomic_DNA"/>
</dbReference>
<dbReference type="AlphaFoldDB" id="X0S8G9"/>
<gene>
    <name evidence="2" type="ORF">S01H1_05943</name>
</gene>
<evidence type="ECO:0000259" key="1">
    <source>
        <dbReference type="SMART" id="SM00960"/>
    </source>
</evidence>
<dbReference type="InterPro" id="IPR004942">
    <property type="entry name" value="Roadblock/LAMTOR2_dom"/>
</dbReference>
<dbReference type="InterPro" id="IPR037587">
    <property type="entry name" value="LAMTOR2-like"/>
</dbReference>
<reference evidence="2" key="1">
    <citation type="journal article" date="2014" name="Front. Microbiol.">
        <title>High frequency of phylogenetically diverse reductive dehalogenase-homologous genes in deep subseafloor sedimentary metagenomes.</title>
        <authorList>
            <person name="Kawai M."/>
            <person name="Futagami T."/>
            <person name="Toyoda A."/>
            <person name="Takaki Y."/>
            <person name="Nishi S."/>
            <person name="Hori S."/>
            <person name="Arai W."/>
            <person name="Tsubouchi T."/>
            <person name="Morono Y."/>
            <person name="Uchiyama I."/>
            <person name="Ito T."/>
            <person name="Fujiyama A."/>
            <person name="Inagaki F."/>
            <person name="Takami H."/>
        </authorList>
    </citation>
    <scope>NUCLEOTIDE SEQUENCE</scope>
    <source>
        <strain evidence="2">Expedition CK06-06</strain>
    </source>
</reference>
<dbReference type="SMART" id="SM00960">
    <property type="entry name" value="Robl_LC7"/>
    <property type="match status" value="1"/>
</dbReference>
<dbReference type="PANTHER" id="PTHR13323">
    <property type="entry name" value="LATE ENDOSOMAL/LYSOSOMAL MP1 INTERACTING PROTEIN"/>
    <property type="match status" value="1"/>
</dbReference>
<sequence length="130" mass="13939">MLNAPSEDVTEQLKMMLRDLSNRSPILGAAVFSVEGLPLVSYFHASVEEASIAAMVASIQSVGQLAVRELRQGDLKAIIIQGTLGTIVVISIPDAYLLAVTSPENVKLGLVFNDAKVYAKKMSGVLRRLV</sequence>
<proteinExistence type="predicted"/>
<dbReference type="SUPFAM" id="SSF103196">
    <property type="entry name" value="Roadblock/LC7 domain"/>
    <property type="match status" value="1"/>
</dbReference>
<dbReference type="GO" id="GO:0032008">
    <property type="term" value="P:positive regulation of TOR signaling"/>
    <property type="evidence" value="ECO:0007669"/>
    <property type="project" value="InterPro"/>
</dbReference>
<feature type="domain" description="Roadblock/LAMTOR2" evidence="1">
    <location>
        <begin position="13"/>
        <end position="102"/>
    </location>
</feature>
<accession>X0S8G9</accession>
<protein>
    <recommendedName>
        <fullName evidence="1">Roadblock/LAMTOR2 domain-containing protein</fullName>
    </recommendedName>
</protein>
<evidence type="ECO:0000313" key="2">
    <source>
        <dbReference type="EMBL" id="GAF77338.1"/>
    </source>
</evidence>
<dbReference type="Gene3D" id="3.30.450.30">
    <property type="entry name" value="Dynein light chain 2a, cytoplasmic"/>
    <property type="match status" value="1"/>
</dbReference>
<dbReference type="GO" id="GO:0060090">
    <property type="term" value="F:molecular adaptor activity"/>
    <property type="evidence" value="ECO:0007669"/>
    <property type="project" value="InterPro"/>
</dbReference>